<dbReference type="InterPro" id="IPR000620">
    <property type="entry name" value="EamA_dom"/>
</dbReference>
<organism evidence="8 9">
    <name type="scientific">Thalassobaculum fulvum</name>
    <dbReference type="NCBI Taxonomy" id="1633335"/>
    <lineage>
        <taxon>Bacteria</taxon>
        <taxon>Pseudomonadati</taxon>
        <taxon>Pseudomonadota</taxon>
        <taxon>Alphaproteobacteria</taxon>
        <taxon>Rhodospirillales</taxon>
        <taxon>Thalassobaculaceae</taxon>
        <taxon>Thalassobaculum</taxon>
    </lineage>
</organism>
<reference evidence="8" key="1">
    <citation type="journal article" date="2014" name="Int. J. Syst. Evol. Microbiol.">
        <title>Complete genome sequence of Corynebacterium casei LMG S-19264T (=DSM 44701T), isolated from a smear-ripened cheese.</title>
        <authorList>
            <consortium name="US DOE Joint Genome Institute (JGI-PGF)"/>
            <person name="Walter F."/>
            <person name="Albersmeier A."/>
            <person name="Kalinowski J."/>
            <person name="Ruckert C."/>
        </authorList>
    </citation>
    <scope>NUCLEOTIDE SEQUENCE</scope>
    <source>
        <strain evidence="8">KCTC 42651</strain>
    </source>
</reference>
<evidence type="ECO:0000256" key="5">
    <source>
        <dbReference type="ARBA" id="ARBA00023136"/>
    </source>
</evidence>
<comment type="similarity">
    <text evidence="2">Belongs to the EamA transporter family.</text>
</comment>
<evidence type="ECO:0000256" key="4">
    <source>
        <dbReference type="ARBA" id="ARBA00022989"/>
    </source>
</evidence>
<evidence type="ECO:0000313" key="8">
    <source>
        <dbReference type="EMBL" id="GHD62965.1"/>
    </source>
</evidence>
<comment type="caution">
    <text evidence="8">The sequence shown here is derived from an EMBL/GenBank/DDBJ whole genome shotgun (WGS) entry which is preliminary data.</text>
</comment>
<comment type="subcellular location">
    <subcellularLocation>
        <location evidence="1">Membrane</location>
        <topology evidence="1">Multi-pass membrane protein</topology>
    </subcellularLocation>
</comment>
<dbReference type="EMBL" id="BMZS01000015">
    <property type="protein sequence ID" value="GHD62965.1"/>
    <property type="molecule type" value="Genomic_DNA"/>
</dbReference>
<keyword evidence="4 6" id="KW-1133">Transmembrane helix</keyword>
<reference evidence="8" key="2">
    <citation type="submission" date="2020-09" db="EMBL/GenBank/DDBJ databases">
        <authorList>
            <person name="Sun Q."/>
            <person name="Kim S."/>
        </authorList>
    </citation>
    <scope>NUCLEOTIDE SEQUENCE</scope>
    <source>
        <strain evidence="8">KCTC 42651</strain>
    </source>
</reference>
<gene>
    <name evidence="8" type="ORF">GCM10017083_52540</name>
</gene>
<keyword evidence="5 6" id="KW-0472">Membrane</keyword>
<dbReference type="InterPro" id="IPR037185">
    <property type="entry name" value="EmrE-like"/>
</dbReference>
<feature type="transmembrane region" description="Helical" evidence="6">
    <location>
        <begin position="31"/>
        <end position="52"/>
    </location>
</feature>
<evidence type="ECO:0000313" key="9">
    <source>
        <dbReference type="Proteomes" id="UP000630353"/>
    </source>
</evidence>
<dbReference type="RefSeq" id="WP_189995360.1">
    <property type="nucleotide sequence ID" value="NZ_BMZS01000015.1"/>
</dbReference>
<feature type="transmembrane region" description="Helical" evidence="6">
    <location>
        <begin position="88"/>
        <end position="109"/>
    </location>
</feature>
<dbReference type="PANTHER" id="PTHR32322">
    <property type="entry name" value="INNER MEMBRANE TRANSPORTER"/>
    <property type="match status" value="1"/>
</dbReference>
<dbReference type="Pfam" id="PF00892">
    <property type="entry name" value="EamA"/>
    <property type="match status" value="2"/>
</dbReference>
<evidence type="ECO:0000259" key="7">
    <source>
        <dbReference type="Pfam" id="PF00892"/>
    </source>
</evidence>
<feature type="transmembrane region" description="Helical" evidence="6">
    <location>
        <begin position="206"/>
        <end position="226"/>
    </location>
</feature>
<feature type="transmembrane region" description="Helical" evidence="6">
    <location>
        <begin position="145"/>
        <end position="163"/>
    </location>
</feature>
<dbReference type="PANTHER" id="PTHR32322:SF2">
    <property type="entry name" value="EAMA DOMAIN-CONTAINING PROTEIN"/>
    <property type="match status" value="1"/>
</dbReference>
<dbReference type="InterPro" id="IPR050638">
    <property type="entry name" value="AA-Vitamin_Transporters"/>
</dbReference>
<evidence type="ECO:0000256" key="3">
    <source>
        <dbReference type="ARBA" id="ARBA00022692"/>
    </source>
</evidence>
<feature type="transmembrane region" description="Helical" evidence="6">
    <location>
        <begin position="175"/>
        <end position="194"/>
    </location>
</feature>
<feature type="domain" description="EamA" evidence="7">
    <location>
        <begin position="145"/>
        <end position="276"/>
    </location>
</feature>
<evidence type="ECO:0000256" key="1">
    <source>
        <dbReference type="ARBA" id="ARBA00004141"/>
    </source>
</evidence>
<feature type="transmembrane region" description="Helical" evidence="6">
    <location>
        <begin position="64"/>
        <end position="82"/>
    </location>
</feature>
<protein>
    <submittedName>
        <fullName evidence="8">Permease</fullName>
    </submittedName>
</protein>
<feature type="transmembrane region" description="Helical" evidence="6">
    <location>
        <begin position="121"/>
        <end position="139"/>
    </location>
</feature>
<evidence type="ECO:0000256" key="6">
    <source>
        <dbReference type="SAM" id="Phobius"/>
    </source>
</evidence>
<dbReference type="AlphaFoldDB" id="A0A919CSK7"/>
<dbReference type="SUPFAM" id="SSF103481">
    <property type="entry name" value="Multidrug resistance efflux transporter EmrE"/>
    <property type="match status" value="2"/>
</dbReference>
<proteinExistence type="inferred from homology"/>
<evidence type="ECO:0000256" key="2">
    <source>
        <dbReference type="ARBA" id="ARBA00007362"/>
    </source>
</evidence>
<dbReference type="Proteomes" id="UP000630353">
    <property type="component" value="Unassembled WGS sequence"/>
</dbReference>
<keyword evidence="3 6" id="KW-0812">Transmembrane</keyword>
<keyword evidence="9" id="KW-1185">Reference proteome</keyword>
<name>A0A919CSK7_9PROT</name>
<feature type="domain" description="EamA" evidence="7">
    <location>
        <begin position="2"/>
        <end position="135"/>
    </location>
</feature>
<accession>A0A919CSK7</accession>
<sequence length="285" mass="29408">MAGYGFILLTTLFFGSGPTFARLAFDGGAGPLTLQFARFSFAALGLWLLLAALRRTQGIEIRHLPLLTALVVLSGGASYGYMTSVRSIPVPIASLVFFTFPLMVGPLAHLVGDERLTVRRLLALAVGFAGLALVLQGGLAHADHTGLLLAFGAGTCVAISFQVSRRLTAHIPPMVLTATVASVSASVCTALVLLDGGVELPAEPRGWIGVTGNAVSYAVGLTCLFAAIRRLGAIRTAIAANLEPVISVTLAALVLGEALSAPQAMGALVVLAGILLAQSDRRPAR</sequence>
<dbReference type="GO" id="GO:0016020">
    <property type="term" value="C:membrane"/>
    <property type="evidence" value="ECO:0007669"/>
    <property type="project" value="UniProtKB-SubCell"/>
</dbReference>